<dbReference type="Pfam" id="PF05896">
    <property type="entry name" value="NQRA_N"/>
    <property type="match status" value="1"/>
</dbReference>
<evidence type="ECO:0000256" key="2">
    <source>
        <dbReference type="ARBA" id="ARBA00022967"/>
    </source>
</evidence>
<comment type="similarity">
    <text evidence="8">Belongs to the NqrA family.</text>
</comment>
<dbReference type="NCBIfam" id="TIGR01936">
    <property type="entry name" value="nqrA"/>
    <property type="match status" value="1"/>
</dbReference>
<dbReference type="InterPro" id="IPR056147">
    <property type="entry name" value="NQRA_N"/>
</dbReference>
<dbReference type="EMBL" id="CYSB01000036">
    <property type="protein sequence ID" value="CUH68877.1"/>
    <property type="molecule type" value="Genomic_DNA"/>
</dbReference>
<keyword evidence="14" id="KW-1185">Reference proteome</keyword>
<dbReference type="AlphaFoldDB" id="A0A0P1FLJ1"/>
<evidence type="ECO:0000256" key="6">
    <source>
        <dbReference type="ARBA" id="ARBA00023075"/>
    </source>
</evidence>
<accession>A0A0P1FLJ1</accession>
<evidence type="ECO:0000256" key="7">
    <source>
        <dbReference type="ARBA" id="ARBA00023201"/>
    </source>
</evidence>
<protein>
    <recommendedName>
        <fullName evidence="8">Na(+)-translocating NADH-quinone reductase subunit A</fullName>
        <shortName evidence="8">Na(+)-NQR subunit A</shortName>
        <shortName evidence="8">Na(+)-translocating NQR subunit A</shortName>
        <ecNumber evidence="8">7.2.1.1</ecNumber>
    </recommendedName>
    <alternativeName>
        <fullName evidence="8">NQR complex subunit A</fullName>
    </alternativeName>
    <alternativeName>
        <fullName evidence="8">NQR-1 subunit A</fullName>
    </alternativeName>
</protein>
<keyword evidence="1 8" id="KW-0813">Transport</keyword>
<keyword evidence="6 8" id="KW-0830">Ubiquinone</keyword>
<keyword evidence="7 8" id="KW-0739">Sodium transport</keyword>
<proteinExistence type="inferred from homology"/>
<dbReference type="NCBIfam" id="NF003759">
    <property type="entry name" value="PRK05352.1-2"/>
    <property type="match status" value="1"/>
</dbReference>
<keyword evidence="4 8" id="KW-0915">Sodium</keyword>
<dbReference type="EC" id="7.2.1.1" evidence="8"/>
<reference evidence="13 15" key="1">
    <citation type="submission" date="2015-09" db="EMBL/GenBank/DDBJ databases">
        <authorList>
            <consortium name="Swine Surveillance"/>
        </authorList>
    </citation>
    <scope>NUCLEOTIDE SEQUENCE [LARGE SCALE GENOMIC DNA]</scope>
    <source>
        <strain evidence="13 15">5120</strain>
    </source>
</reference>
<dbReference type="PANTHER" id="PTHR37839">
    <property type="entry name" value="NA(+)-TRANSLOCATING NADH-QUINONE REDUCTASE SUBUNIT A"/>
    <property type="match status" value="1"/>
</dbReference>
<gene>
    <name evidence="8 13" type="primary">nqrA</name>
    <name evidence="12" type="ORF">TL5118_02836</name>
    <name evidence="13" type="ORF">TL5120_01195</name>
</gene>
<dbReference type="EMBL" id="CYSC01000020">
    <property type="protein sequence ID" value="CUH71409.1"/>
    <property type="molecule type" value="Genomic_DNA"/>
</dbReference>
<sequence>MARVYPFDIDYPVPRNGRRTPSRARVSESVVDVQQFILKKGLALPVTGAPDQGDVTPIDVKNVAVLGADYIGLKPRLAVQEGDVVATGAPIFAHKDTPDVKVVAPVSGRVKAVNRGARRALISVEIEVDADAAAPVDFSAVGDIATAEGLAERLCAAGLWTSFRTRPYSKVPDPASRPAALYVTAMDSEPLAGDAAKIIALAPDAFRKGLEAIAGLSEGKTYLCQEIGADVPGGDLNGVEAVGFSGPHPAGLAGTHMHFLEPPTAAKTVWTIGYQDVIAIGRLLETGTYDATRVVALTGPLMKQPRLVQTVAGASMVELLAEDLETDVPVRMISGSILSGRAGEGPSAYLGRYARQITLIEEDQKQIPMGWIRPMASKYAVQPVLGSAFSKKLYALTSNLNGGRRAMVPLGTFEELMPQDFLPTQLVRSMLIMDTDQAQALGALELDEEDLGLIGFACPAKYEYGDALRDCLTKIEKEG</sequence>
<dbReference type="Proteomes" id="UP000051086">
    <property type="component" value="Unassembled WGS sequence"/>
</dbReference>
<keyword evidence="2 8" id="KW-1278">Translocase</keyword>
<evidence type="ECO:0000313" key="13">
    <source>
        <dbReference type="EMBL" id="CUH71409.1"/>
    </source>
</evidence>
<comment type="subunit">
    <text evidence="8">Composed of six subunits; NqrA, NqrB, NqrC, NqrD, NqrE and NqrF.</text>
</comment>
<keyword evidence="3 8" id="KW-0520">NAD</keyword>
<evidence type="ECO:0000313" key="15">
    <source>
        <dbReference type="Proteomes" id="UP000051887"/>
    </source>
</evidence>
<dbReference type="Pfam" id="PF24836">
    <property type="entry name" value="NQRA_2nd"/>
    <property type="match status" value="1"/>
</dbReference>
<evidence type="ECO:0000259" key="10">
    <source>
        <dbReference type="Pfam" id="PF11973"/>
    </source>
</evidence>
<reference evidence="12 14" key="2">
    <citation type="submission" date="2015-09" db="EMBL/GenBank/DDBJ databases">
        <authorList>
            <person name="Rodrigo-Torres L."/>
            <person name="Arahal D.R."/>
        </authorList>
    </citation>
    <scope>NUCLEOTIDE SEQUENCE [LARGE SCALE GENOMIC DNA]</scope>
    <source>
        <strain evidence="12 14">CECT 5118</strain>
    </source>
</reference>
<dbReference type="InterPro" id="IPR056148">
    <property type="entry name" value="NQRA_2nd"/>
</dbReference>
<evidence type="ECO:0000256" key="8">
    <source>
        <dbReference type="HAMAP-Rule" id="MF_00425"/>
    </source>
</evidence>
<feature type="domain" description="Na(+)-translocating NADH-quinone reductase subunit A C-terminal" evidence="10">
    <location>
        <begin position="294"/>
        <end position="341"/>
    </location>
</feature>
<evidence type="ECO:0000256" key="3">
    <source>
        <dbReference type="ARBA" id="ARBA00023027"/>
    </source>
</evidence>
<keyword evidence="13" id="KW-0560">Oxidoreductase</keyword>
<name>A0A0P1FLJ1_9RHOB</name>
<comment type="function">
    <text evidence="8">NQR complex catalyzes the reduction of ubiquinone-1 to ubiquinol by two successive reactions, coupled with the transport of Na(+) ions from the cytoplasm to the periplasm. NqrA to NqrE are probably involved in the second step, the conversion of ubisemiquinone to ubiquinol.</text>
</comment>
<feature type="domain" description="NqrA N-terminal barrel-sandwich hybrid" evidence="9">
    <location>
        <begin position="38"/>
        <end position="129"/>
    </location>
</feature>
<dbReference type="HAMAP" id="MF_00425">
    <property type="entry name" value="NqrA"/>
    <property type="match status" value="1"/>
</dbReference>
<dbReference type="InterPro" id="IPR008703">
    <property type="entry name" value="NqrA"/>
</dbReference>
<dbReference type="Proteomes" id="UP000051887">
    <property type="component" value="Unassembled WGS sequence"/>
</dbReference>
<dbReference type="PANTHER" id="PTHR37839:SF1">
    <property type="entry name" value="NA(+)-TRANSLOCATING NADH-QUINONE REDUCTASE SUBUNIT A"/>
    <property type="match status" value="1"/>
</dbReference>
<organism evidence="13 15">
    <name type="scientific">Thalassovita autumnalis</name>
    <dbReference type="NCBI Taxonomy" id="2072972"/>
    <lineage>
        <taxon>Bacteria</taxon>
        <taxon>Pseudomonadati</taxon>
        <taxon>Pseudomonadota</taxon>
        <taxon>Alphaproteobacteria</taxon>
        <taxon>Rhodobacterales</taxon>
        <taxon>Roseobacteraceae</taxon>
        <taxon>Thalassovita</taxon>
    </lineage>
</organism>
<evidence type="ECO:0000259" key="9">
    <source>
        <dbReference type="Pfam" id="PF05896"/>
    </source>
</evidence>
<evidence type="ECO:0000256" key="5">
    <source>
        <dbReference type="ARBA" id="ARBA00023065"/>
    </source>
</evidence>
<evidence type="ECO:0000259" key="11">
    <source>
        <dbReference type="Pfam" id="PF24836"/>
    </source>
</evidence>
<dbReference type="InterPro" id="IPR022615">
    <property type="entry name" value="NqrA_C_domain"/>
</dbReference>
<comment type="catalytic activity">
    <reaction evidence="8">
        <text>a ubiquinone + n Na(+)(in) + NADH + H(+) = a ubiquinol + n Na(+)(out) + NAD(+)</text>
        <dbReference type="Rhea" id="RHEA:47748"/>
        <dbReference type="Rhea" id="RHEA-COMP:9565"/>
        <dbReference type="Rhea" id="RHEA-COMP:9566"/>
        <dbReference type="ChEBI" id="CHEBI:15378"/>
        <dbReference type="ChEBI" id="CHEBI:16389"/>
        <dbReference type="ChEBI" id="CHEBI:17976"/>
        <dbReference type="ChEBI" id="CHEBI:29101"/>
        <dbReference type="ChEBI" id="CHEBI:57540"/>
        <dbReference type="ChEBI" id="CHEBI:57945"/>
        <dbReference type="EC" id="7.2.1.1"/>
    </reaction>
</comment>
<evidence type="ECO:0000313" key="12">
    <source>
        <dbReference type="EMBL" id="CUH68877.1"/>
    </source>
</evidence>
<dbReference type="Pfam" id="PF11973">
    <property type="entry name" value="NQRA_SLBB"/>
    <property type="match status" value="1"/>
</dbReference>
<evidence type="ECO:0000256" key="4">
    <source>
        <dbReference type="ARBA" id="ARBA00023053"/>
    </source>
</evidence>
<feature type="domain" description="NqrA second alpha/beta" evidence="11">
    <location>
        <begin position="146"/>
        <end position="288"/>
    </location>
</feature>
<evidence type="ECO:0000313" key="14">
    <source>
        <dbReference type="Proteomes" id="UP000051086"/>
    </source>
</evidence>
<evidence type="ECO:0000256" key="1">
    <source>
        <dbReference type="ARBA" id="ARBA00022448"/>
    </source>
</evidence>
<dbReference type="GO" id="GO:0006814">
    <property type="term" value="P:sodium ion transport"/>
    <property type="evidence" value="ECO:0007669"/>
    <property type="project" value="UniProtKB-UniRule"/>
</dbReference>
<dbReference type="GO" id="GO:0016655">
    <property type="term" value="F:oxidoreductase activity, acting on NAD(P)H, quinone or similar compound as acceptor"/>
    <property type="evidence" value="ECO:0007669"/>
    <property type="project" value="UniProtKB-UniRule"/>
</dbReference>
<keyword evidence="5 8" id="KW-0406">Ion transport</keyword>